<dbReference type="InterPro" id="IPR036259">
    <property type="entry name" value="MFS_trans_sf"/>
</dbReference>
<dbReference type="Gene3D" id="1.20.1250.20">
    <property type="entry name" value="MFS general substrate transporter like domains"/>
    <property type="match status" value="1"/>
</dbReference>
<dbReference type="PRINTS" id="PR01036">
    <property type="entry name" value="TCRTETB"/>
</dbReference>
<dbReference type="PANTHER" id="PTHR42718:SF9">
    <property type="entry name" value="MAJOR FACILITATOR SUPERFAMILY MULTIDRUG TRANSPORTER MFSC"/>
    <property type="match status" value="1"/>
</dbReference>
<evidence type="ECO:0000313" key="10">
    <source>
        <dbReference type="Proteomes" id="UP000440041"/>
    </source>
</evidence>
<dbReference type="InterPro" id="IPR020846">
    <property type="entry name" value="MFS_dom"/>
</dbReference>
<reference evidence="9 10" key="1">
    <citation type="submission" date="2019-09" db="EMBL/GenBank/DDBJ databases">
        <title>Characterization of the phylogenetic diversity of two novel species belonging to the genus Bifidobacterium: Bifidobacterium cebidarum sp. nov. and Bifidobacterium leontopitheci sp. nov.</title>
        <authorList>
            <person name="Lugli G.A."/>
            <person name="Duranti S."/>
            <person name="Milani C."/>
            <person name="Turroni F."/>
            <person name="Ventura M."/>
        </authorList>
    </citation>
    <scope>NUCLEOTIDE SEQUENCE [LARGE SCALE GENOMIC DNA]</scope>
    <source>
        <strain evidence="9 10">DSM 100238</strain>
    </source>
</reference>
<dbReference type="Pfam" id="PF07690">
    <property type="entry name" value="MFS_1"/>
    <property type="match status" value="1"/>
</dbReference>
<dbReference type="GO" id="GO:0022857">
    <property type="term" value="F:transmembrane transporter activity"/>
    <property type="evidence" value="ECO:0007669"/>
    <property type="project" value="InterPro"/>
</dbReference>
<feature type="transmembrane region" description="Helical" evidence="7">
    <location>
        <begin position="250"/>
        <end position="270"/>
    </location>
</feature>
<accession>A0A6A2V7Z9</accession>
<dbReference type="AlphaFoldDB" id="A0A6A2V7Z9"/>
<evidence type="ECO:0000256" key="1">
    <source>
        <dbReference type="ARBA" id="ARBA00004651"/>
    </source>
</evidence>
<evidence type="ECO:0000259" key="8">
    <source>
        <dbReference type="PROSITE" id="PS50850"/>
    </source>
</evidence>
<keyword evidence="3 7" id="KW-0812">Transmembrane</keyword>
<gene>
    <name evidence="9" type="ORF">DSM100238_1147</name>
</gene>
<feature type="transmembrane region" description="Helical" evidence="7">
    <location>
        <begin position="67"/>
        <end position="91"/>
    </location>
</feature>
<comment type="subcellular location">
    <subcellularLocation>
        <location evidence="1">Cell membrane</location>
        <topology evidence="1">Multi-pass membrane protein</topology>
    </subcellularLocation>
</comment>
<evidence type="ECO:0000256" key="4">
    <source>
        <dbReference type="ARBA" id="ARBA00022989"/>
    </source>
</evidence>
<feature type="transmembrane region" description="Helical" evidence="7">
    <location>
        <begin position="219"/>
        <end position="238"/>
    </location>
</feature>
<dbReference type="RefSeq" id="WP_152355728.1">
    <property type="nucleotide sequence ID" value="NZ_JBHLXF010000007.1"/>
</dbReference>
<feature type="transmembrane region" description="Helical" evidence="7">
    <location>
        <begin position="318"/>
        <end position="342"/>
    </location>
</feature>
<evidence type="ECO:0000313" key="9">
    <source>
        <dbReference type="EMBL" id="KAB8297544.1"/>
    </source>
</evidence>
<feature type="transmembrane region" description="Helical" evidence="7">
    <location>
        <begin position="291"/>
        <end position="312"/>
    </location>
</feature>
<dbReference type="Proteomes" id="UP000440041">
    <property type="component" value="Unassembled WGS sequence"/>
</dbReference>
<feature type="transmembrane region" description="Helical" evidence="7">
    <location>
        <begin position="389"/>
        <end position="407"/>
    </location>
</feature>
<evidence type="ECO:0000256" key="6">
    <source>
        <dbReference type="SAM" id="MobiDB-lite"/>
    </source>
</evidence>
<evidence type="ECO:0000256" key="5">
    <source>
        <dbReference type="ARBA" id="ARBA00023136"/>
    </source>
</evidence>
<sequence>MPQSVQHTPDPTAQRHDIPLPDPKPVPWCTRISIAAIGMLSFVGILTETSMNVTFPTLIASMHVTLATVQWLTTGYLLLVTIVMSSTAYVLKRFNPRTLFFFALAMSALGALTCLVAPSFIPLLIGRMLQAVATGIATPLMFQTIFTHIPVYKLGVYTGFAAVIISLAPALGPTYGGVLTSVWSWRAIFVGVLPLLALIGIAGAYSVSGTAPGTAGRRFDMLGLAILSCVFLGLLLTFNQAGVHGWVSWQFGVGLLVCFALVALMVWHARHGARALFDYSILGDRLIRLRLFSYFGMQFINIGMSFILPLYVQDVLGGSAMAAGIMLLPGALIGAVASPIAGQAYDRSGLRKPITVSVTMMVLALALLAGFAGSLTVVLMGVFYALLRIGFNIGFGITMSDASTFVAPRQKSDQNSMFSMMQQFAGSFGTAVMSAVIAAQTLRMPISEATVSGSRIDFFILLVLALAIGACVAASFRVQRRAQARG</sequence>
<feature type="transmembrane region" description="Helical" evidence="7">
    <location>
        <begin position="354"/>
        <end position="383"/>
    </location>
</feature>
<dbReference type="PANTHER" id="PTHR42718">
    <property type="entry name" value="MAJOR FACILITATOR SUPERFAMILY MULTIDRUG TRANSPORTER MFSC"/>
    <property type="match status" value="1"/>
</dbReference>
<keyword evidence="5 7" id="KW-0472">Membrane</keyword>
<feature type="transmembrane region" description="Helical" evidence="7">
    <location>
        <begin position="28"/>
        <end position="47"/>
    </location>
</feature>
<proteinExistence type="predicted"/>
<dbReference type="InterPro" id="IPR011701">
    <property type="entry name" value="MFS"/>
</dbReference>
<dbReference type="GO" id="GO:0005886">
    <property type="term" value="C:plasma membrane"/>
    <property type="evidence" value="ECO:0007669"/>
    <property type="project" value="UniProtKB-SubCell"/>
</dbReference>
<feature type="transmembrane region" description="Helical" evidence="7">
    <location>
        <begin position="154"/>
        <end position="171"/>
    </location>
</feature>
<dbReference type="PROSITE" id="PS50850">
    <property type="entry name" value="MFS"/>
    <property type="match status" value="1"/>
</dbReference>
<protein>
    <submittedName>
        <fullName evidence="9">Transport protein, major facilitator superfamily (MFS), C-terminal domain</fullName>
    </submittedName>
</protein>
<feature type="domain" description="Major facilitator superfamily (MFS) profile" evidence="8">
    <location>
        <begin position="33"/>
        <end position="481"/>
    </location>
</feature>
<name>A0A6A2V7Z9_9BIFI</name>
<feature type="compositionally biased region" description="Polar residues" evidence="6">
    <location>
        <begin position="1"/>
        <end position="11"/>
    </location>
</feature>
<feature type="region of interest" description="Disordered" evidence="6">
    <location>
        <begin position="1"/>
        <end position="22"/>
    </location>
</feature>
<feature type="transmembrane region" description="Helical" evidence="7">
    <location>
        <begin position="98"/>
        <end position="118"/>
    </location>
</feature>
<feature type="transmembrane region" description="Helical" evidence="7">
    <location>
        <begin position="183"/>
        <end position="207"/>
    </location>
</feature>
<organism evidence="9 10">
    <name type="scientific">Bifidobacterium apri</name>
    <dbReference type="NCBI Taxonomy" id="1769423"/>
    <lineage>
        <taxon>Bacteria</taxon>
        <taxon>Bacillati</taxon>
        <taxon>Actinomycetota</taxon>
        <taxon>Actinomycetes</taxon>
        <taxon>Bifidobacteriales</taxon>
        <taxon>Bifidobacteriaceae</taxon>
        <taxon>Bifidobacterium</taxon>
    </lineage>
</organism>
<evidence type="ECO:0000256" key="3">
    <source>
        <dbReference type="ARBA" id="ARBA00022692"/>
    </source>
</evidence>
<feature type="transmembrane region" description="Helical" evidence="7">
    <location>
        <begin position="124"/>
        <end position="142"/>
    </location>
</feature>
<comment type="caution">
    <text evidence="9">The sequence shown here is derived from an EMBL/GenBank/DDBJ whole genome shotgun (WGS) entry which is preliminary data.</text>
</comment>
<keyword evidence="4 7" id="KW-1133">Transmembrane helix</keyword>
<dbReference type="Gene3D" id="1.20.1720.10">
    <property type="entry name" value="Multidrug resistance protein D"/>
    <property type="match status" value="1"/>
</dbReference>
<feature type="transmembrane region" description="Helical" evidence="7">
    <location>
        <begin position="458"/>
        <end position="476"/>
    </location>
</feature>
<feature type="transmembrane region" description="Helical" evidence="7">
    <location>
        <begin position="428"/>
        <end position="446"/>
    </location>
</feature>
<evidence type="ECO:0000256" key="7">
    <source>
        <dbReference type="SAM" id="Phobius"/>
    </source>
</evidence>
<evidence type="ECO:0000256" key="2">
    <source>
        <dbReference type="ARBA" id="ARBA00022448"/>
    </source>
</evidence>
<keyword evidence="2" id="KW-0813">Transport</keyword>
<dbReference type="OrthoDB" id="9812221at2"/>
<dbReference type="SUPFAM" id="SSF103473">
    <property type="entry name" value="MFS general substrate transporter"/>
    <property type="match status" value="2"/>
</dbReference>
<keyword evidence="10" id="KW-1185">Reference proteome</keyword>
<dbReference type="EMBL" id="WBSO01000007">
    <property type="protein sequence ID" value="KAB8297544.1"/>
    <property type="molecule type" value="Genomic_DNA"/>
</dbReference>